<dbReference type="InterPro" id="IPR050536">
    <property type="entry name" value="DtxR_MntR_Metal-Reg"/>
</dbReference>
<dbReference type="Gene3D" id="1.10.10.10">
    <property type="entry name" value="Winged helix-like DNA-binding domain superfamily/Winged helix DNA-binding domain"/>
    <property type="match status" value="1"/>
</dbReference>
<dbReference type="Gene3D" id="1.10.60.10">
    <property type="entry name" value="Iron dependent repressor, metal binding and dimerisation domain"/>
    <property type="match status" value="1"/>
</dbReference>
<dbReference type="InterPro" id="IPR001367">
    <property type="entry name" value="Fe_dep_repressor"/>
</dbReference>
<dbReference type="EMBL" id="JALBUU010000125">
    <property type="protein sequence ID" value="MCI0757045.1"/>
    <property type="molecule type" value="Genomic_DNA"/>
</dbReference>
<keyword evidence="5" id="KW-0963">Cytoplasm</keyword>
<evidence type="ECO:0000256" key="12">
    <source>
        <dbReference type="ARBA" id="ARBA00025185"/>
    </source>
</evidence>
<comment type="function">
    <text evidence="12">In the presence of manganese, represses expression of mntH and mntS. Up-regulates expression of mntP.</text>
</comment>
<dbReference type="InterPro" id="IPR036421">
    <property type="entry name" value="Fe_dep_repressor_sf"/>
</dbReference>
<protein>
    <recommendedName>
        <fullName evidence="4">Transcriptional regulator MntR</fullName>
    </recommendedName>
    <alternativeName>
        <fullName evidence="13">Manganese transport regulator</fullName>
    </alternativeName>
</protein>
<evidence type="ECO:0000259" key="15">
    <source>
        <dbReference type="PROSITE" id="PS50944"/>
    </source>
</evidence>
<keyword evidence="7" id="KW-0805">Transcription regulation</keyword>
<feature type="region of interest" description="Disordered" evidence="14">
    <location>
        <begin position="1"/>
        <end position="23"/>
    </location>
</feature>
<dbReference type="Proteomes" id="UP001201985">
    <property type="component" value="Unassembled WGS sequence"/>
</dbReference>
<proteinExistence type="inferred from homology"/>
<dbReference type="InterPro" id="IPR022687">
    <property type="entry name" value="HTH_DTXR"/>
</dbReference>
<dbReference type="Pfam" id="PF01325">
    <property type="entry name" value="Fe_dep_repress"/>
    <property type="match status" value="1"/>
</dbReference>
<dbReference type="SUPFAM" id="SSF46785">
    <property type="entry name" value="Winged helix' DNA-binding domain"/>
    <property type="match status" value="1"/>
</dbReference>
<comment type="subcellular location">
    <subcellularLocation>
        <location evidence="1">Cytoplasm</location>
    </subcellularLocation>
</comment>
<evidence type="ECO:0000313" key="17">
    <source>
        <dbReference type="Proteomes" id="UP001201985"/>
    </source>
</evidence>
<keyword evidence="11" id="KW-0464">Manganese</keyword>
<dbReference type="SUPFAM" id="SSF47979">
    <property type="entry name" value="Iron-dependent repressor protein, dimerization domain"/>
    <property type="match status" value="1"/>
</dbReference>
<evidence type="ECO:0000313" key="16">
    <source>
        <dbReference type="EMBL" id="MCI0757045.1"/>
    </source>
</evidence>
<dbReference type="NCBIfam" id="NF008273">
    <property type="entry name" value="PRK11050.1"/>
    <property type="match status" value="1"/>
</dbReference>
<dbReference type="PANTHER" id="PTHR33238">
    <property type="entry name" value="IRON (METAL) DEPENDENT REPRESSOR, DTXR FAMILY"/>
    <property type="match status" value="1"/>
</dbReference>
<evidence type="ECO:0000256" key="7">
    <source>
        <dbReference type="ARBA" id="ARBA00023015"/>
    </source>
</evidence>
<evidence type="ECO:0000256" key="8">
    <source>
        <dbReference type="ARBA" id="ARBA00023125"/>
    </source>
</evidence>
<keyword evidence="8" id="KW-0238">DNA-binding</keyword>
<name>A0ABS9WDU1_9PROT</name>
<evidence type="ECO:0000256" key="14">
    <source>
        <dbReference type="SAM" id="MobiDB-lite"/>
    </source>
</evidence>
<evidence type="ECO:0000256" key="6">
    <source>
        <dbReference type="ARBA" id="ARBA00022491"/>
    </source>
</evidence>
<keyword evidence="9" id="KW-0010">Activator</keyword>
<dbReference type="PROSITE" id="PS50944">
    <property type="entry name" value="HTH_DTXR"/>
    <property type="match status" value="1"/>
</dbReference>
<dbReference type="InterPro" id="IPR036390">
    <property type="entry name" value="WH_DNA-bd_sf"/>
</dbReference>
<evidence type="ECO:0000256" key="11">
    <source>
        <dbReference type="ARBA" id="ARBA00023211"/>
    </source>
</evidence>
<evidence type="ECO:0000256" key="4">
    <source>
        <dbReference type="ARBA" id="ARBA00022386"/>
    </source>
</evidence>
<comment type="caution">
    <text evidence="16">The sequence shown here is derived from an EMBL/GenBank/DDBJ whole genome shotgun (WGS) entry which is preliminary data.</text>
</comment>
<evidence type="ECO:0000256" key="13">
    <source>
        <dbReference type="ARBA" id="ARBA00032593"/>
    </source>
</evidence>
<dbReference type="InterPro" id="IPR022689">
    <property type="entry name" value="Iron_dep_repressor"/>
</dbReference>
<evidence type="ECO:0000256" key="10">
    <source>
        <dbReference type="ARBA" id="ARBA00023163"/>
    </source>
</evidence>
<keyword evidence="10" id="KW-0804">Transcription</keyword>
<evidence type="ECO:0000256" key="5">
    <source>
        <dbReference type="ARBA" id="ARBA00022490"/>
    </source>
</evidence>
<reference evidence="16 17" key="1">
    <citation type="submission" date="2022-03" db="EMBL/GenBank/DDBJ databases">
        <title>Complete genome analysis of Roseomonas KG 17.1 : a prolific producer of plant growth promoters.</title>
        <authorList>
            <person name="Saadouli I."/>
            <person name="Najjari A."/>
            <person name="Mosbah A."/>
            <person name="Ouzari H.I."/>
        </authorList>
    </citation>
    <scope>NUCLEOTIDE SEQUENCE [LARGE SCALE GENOMIC DNA]</scope>
    <source>
        <strain evidence="16 17">KG17-1</strain>
    </source>
</reference>
<comment type="similarity">
    <text evidence="2">Belongs to the DtxR/MntR family.</text>
</comment>
<dbReference type="SMART" id="SM00529">
    <property type="entry name" value="HTH_DTXR"/>
    <property type="match status" value="1"/>
</dbReference>
<gene>
    <name evidence="16" type="primary">mntR</name>
    <name evidence="16" type="ORF">MON41_25755</name>
</gene>
<accession>A0ABS9WDU1</accession>
<evidence type="ECO:0000256" key="3">
    <source>
        <dbReference type="ARBA" id="ARBA00011738"/>
    </source>
</evidence>
<dbReference type="InterPro" id="IPR036388">
    <property type="entry name" value="WH-like_DNA-bd_sf"/>
</dbReference>
<sequence length="162" mass="17168">MMPDAEAEDAAPAGDAASEGAPAGLPDAVAAQEAARHANARSARASALLHDYVELIDDLLNVEGEARPTDIARRLGVSHATAIKAIARLKREGLAHSRPYRGVFLTEAGRALAAEVRARHRVVVDLLRALGVPEDVAESDAEGIEHHVSGETLKAFERFLGR</sequence>
<keyword evidence="17" id="KW-1185">Reference proteome</keyword>
<comment type="subunit">
    <text evidence="3">Homodimer.</text>
</comment>
<evidence type="ECO:0000256" key="1">
    <source>
        <dbReference type="ARBA" id="ARBA00004496"/>
    </source>
</evidence>
<feature type="domain" description="HTH dtxR-type" evidence="15">
    <location>
        <begin position="45"/>
        <end position="106"/>
    </location>
</feature>
<feature type="compositionally biased region" description="Low complexity" evidence="14">
    <location>
        <begin position="10"/>
        <end position="23"/>
    </location>
</feature>
<dbReference type="Pfam" id="PF02742">
    <property type="entry name" value="Fe_dep_repr_C"/>
    <property type="match status" value="1"/>
</dbReference>
<evidence type="ECO:0000256" key="2">
    <source>
        <dbReference type="ARBA" id="ARBA00007871"/>
    </source>
</evidence>
<keyword evidence="6" id="KW-0678">Repressor</keyword>
<evidence type="ECO:0000256" key="9">
    <source>
        <dbReference type="ARBA" id="ARBA00023159"/>
    </source>
</evidence>
<organism evidence="16 17">
    <name type="scientific">Teichococcus vastitatis</name>
    <dbReference type="NCBI Taxonomy" id="2307076"/>
    <lineage>
        <taxon>Bacteria</taxon>
        <taxon>Pseudomonadati</taxon>
        <taxon>Pseudomonadota</taxon>
        <taxon>Alphaproteobacteria</taxon>
        <taxon>Acetobacterales</taxon>
        <taxon>Roseomonadaceae</taxon>
        <taxon>Roseomonas</taxon>
    </lineage>
</organism>
<dbReference type="PANTHER" id="PTHR33238:SF11">
    <property type="entry name" value="TRANSCRIPTIONAL REGULATOR MNTR"/>
    <property type="match status" value="1"/>
</dbReference>